<feature type="compositionally biased region" description="Gly residues" evidence="1">
    <location>
        <begin position="369"/>
        <end position="406"/>
    </location>
</feature>
<evidence type="ECO:0000256" key="1">
    <source>
        <dbReference type="SAM" id="MobiDB-lite"/>
    </source>
</evidence>
<accession>A0A1I3LLV0</accession>
<gene>
    <name evidence="3" type="ORF">SAMN05421753_1133</name>
</gene>
<evidence type="ECO:0000313" key="4">
    <source>
        <dbReference type="Proteomes" id="UP000199518"/>
    </source>
</evidence>
<dbReference type="AlphaFoldDB" id="A0A1I3LLV0"/>
<keyword evidence="4" id="KW-1185">Reference proteome</keyword>
<dbReference type="InterPro" id="IPR002372">
    <property type="entry name" value="PQQ_rpt_dom"/>
</dbReference>
<dbReference type="Pfam" id="PF13360">
    <property type="entry name" value="PQQ_2"/>
    <property type="match status" value="2"/>
</dbReference>
<dbReference type="PANTHER" id="PTHR34512:SF30">
    <property type="entry name" value="OUTER MEMBRANE PROTEIN ASSEMBLY FACTOR BAMB"/>
    <property type="match status" value="1"/>
</dbReference>
<proteinExistence type="predicted"/>
<dbReference type="InterPro" id="IPR011047">
    <property type="entry name" value="Quinoprotein_ADH-like_sf"/>
</dbReference>
<dbReference type="EMBL" id="FOQD01000013">
    <property type="protein sequence ID" value="SFI85769.1"/>
    <property type="molecule type" value="Genomic_DNA"/>
</dbReference>
<dbReference type="OrthoDB" id="244732at2"/>
<dbReference type="RefSeq" id="WP_092052098.1">
    <property type="nucleotide sequence ID" value="NZ_FOQD01000013.1"/>
</dbReference>
<dbReference type="InterPro" id="IPR015943">
    <property type="entry name" value="WD40/YVTN_repeat-like_dom_sf"/>
</dbReference>
<organism evidence="3 4">
    <name type="scientific">Planctomicrobium piriforme</name>
    <dbReference type="NCBI Taxonomy" id="1576369"/>
    <lineage>
        <taxon>Bacteria</taxon>
        <taxon>Pseudomonadati</taxon>
        <taxon>Planctomycetota</taxon>
        <taxon>Planctomycetia</taxon>
        <taxon>Planctomycetales</taxon>
        <taxon>Planctomycetaceae</taxon>
        <taxon>Planctomicrobium</taxon>
    </lineage>
</organism>
<evidence type="ECO:0000259" key="2">
    <source>
        <dbReference type="Pfam" id="PF13360"/>
    </source>
</evidence>
<dbReference type="InterPro" id="IPR018391">
    <property type="entry name" value="PQQ_b-propeller_rpt"/>
</dbReference>
<feature type="region of interest" description="Disordered" evidence="1">
    <location>
        <begin position="353"/>
        <end position="409"/>
    </location>
</feature>
<reference evidence="4" key="1">
    <citation type="submission" date="2016-10" db="EMBL/GenBank/DDBJ databases">
        <authorList>
            <person name="Varghese N."/>
            <person name="Submissions S."/>
        </authorList>
    </citation>
    <scope>NUCLEOTIDE SEQUENCE [LARGE SCALE GENOMIC DNA]</scope>
    <source>
        <strain evidence="4">DSM 26348</strain>
    </source>
</reference>
<evidence type="ECO:0000313" key="3">
    <source>
        <dbReference type="EMBL" id="SFI85769.1"/>
    </source>
</evidence>
<dbReference type="PANTHER" id="PTHR34512">
    <property type="entry name" value="CELL SURFACE PROTEIN"/>
    <property type="match status" value="1"/>
</dbReference>
<protein>
    <recommendedName>
        <fullName evidence="2">Pyrrolo-quinoline quinone repeat domain-containing protein</fullName>
    </recommendedName>
</protein>
<dbReference type="SUPFAM" id="SSF50998">
    <property type="entry name" value="Quinoprotein alcohol dehydrogenase-like"/>
    <property type="match status" value="1"/>
</dbReference>
<dbReference type="Gene3D" id="2.130.10.10">
    <property type="entry name" value="YVTN repeat-like/Quinoprotein amine dehydrogenase"/>
    <property type="match status" value="2"/>
</dbReference>
<dbReference type="SMART" id="SM00564">
    <property type="entry name" value="PQQ"/>
    <property type="match status" value="4"/>
</dbReference>
<feature type="domain" description="Pyrrolo-quinoline quinone repeat" evidence="2">
    <location>
        <begin position="206"/>
        <end position="354"/>
    </location>
</feature>
<dbReference type="STRING" id="1576369.SAMN05421753_1133"/>
<sequence length="477" mass="50188">MRFASLVRSAAVLGLTIAFQPSGLCRADDWLRFRGPNGSGVSTDTESIPAKWSATENLKWKTALPGPGSSSPIIVGQKIFVTCWSGYGADRNNPGDLANLRRHLVCLDLKSGQILWDQSIAAVQPEERYGGMFAENGYASHTPTSDGKHVYVYYGKSGALAYDLDGKQLWQKVVGSESDPRGWGSASSPILYKNLVIVPATAECEGLVALNKETGAEVWRQEARGFAGTWGTPILITTGDRTDLVMAIPGEVWAFNPDTGKLRWYCQTGESDSYCASAIEDHGVVYALENRGGQTTALRAGGDGDVTSSAIVWHGRDNARITTPVVVDGKIYLFSGGIATCLDAKTGERIYQSRLGGTARPRPEMADRGPGGGNGPGPGAGNSPPGGGPGAPGGRGGRGGGGGRGGQDYSSPIVADGKVIFISRSGEAHVVQPGDKFEELAVNTVTADQEDFSATPAVSDGNLLIRSSKNLYCISKQ</sequence>
<name>A0A1I3LLV0_9PLAN</name>
<dbReference type="Proteomes" id="UP000199518">
    <property type="component" value="Unassembled WGS sequence"/>
</dbReference>
<feature type="domain" description="Pyrrolo-quinoline quinone repeat" evidence="2">
    <location>
        <begin position="101"/>
        <end position="200"/>
    </location>
</feature>